<dbReference type="NCBIfam" id="TIGR00281">
    <property type="entry name" value="SMC-Scp complex subunit ScpB"/>
    <property type="match status" value="1"/>
</dbReference>
<dbReference type="PANTHER" id="PTHR34298">
    <property type="entry name" value="SEGREGATION AND CONDENSATION PROTEIN B"/>
    <property type="match status" value="1"/>
</dbReference>
<dbReference type="Pfam" id="PF04079">
    <property type="entry name" value="SMC_ScpB"/>
    <property type="match status" value="1"/>
</dbReference>
<name>A0ABY8H370_9MICC</name>
<dbReference type="EMBL" id="CP121252">
    <property type="protein sequence ID" value="WFP15576.1"/>
    <property type="molecule type" value="Genomic_DNA"/>
</dbReference>
<dbReference type="SUPFAM" id="SSF46785">
    <property type="entry name" value="Winged helix' DNA-binding domain"/>
    <property type="match status" value="2"/>
</dbReference>
<dbReference type="Proteomes" id="UP001219037">
    <property type="component" value="Chromosome"/>
</dbReference>
<evidence type="ECO:0000256" key="2">
    <source>
        <dbReference type="ARBA" id="ARBA00022618"/>
    </source>
</evidence>
<evidence type="ECO:0000313" key="6">
    <source>
        <dbReference type="Proteomes" id="UP001219037"/>
    </source>
</evidence>
<evidence type="ECO:0000313" key="5">
    <source>
        <dbReference type="EMBL" id="WFP15576.1"/>
    </source>
</evidence>
<evidence type="ECO:0000256" key="3">
    <source>
        <dbReference type="ARBA" id="ARBA00022829"/>
    </source>
</evidence>
<dbReference type="PIRSF" id="PIRSF019345">
    <property type="entry name" value="ScpB"/>
    <property type="match status" value="1"/>
</dbReference>
<keyword evidence="3" id="KW-0159">Chromosome partition</keyword>
<sequence length="198" mass="21044">MTALDTDSHGHDPGVERLYADLESVLMVIDEPATVDQLAQAVSAPSPEVRAALRALAADYDGLGSGPRRGFQLREIAGGWRIYSRPEHSSVVERFMADGGTAKLSQAALETLAVIAYLQPATRSRVAGIRGVNSDSVIRTLVTRGLIAEAGQEPVTSATLYTTTGYLLELLGIDSLDELPKLSPLLPGLGDLDDFPES</sequence>
<keyword evidence="4" id="KW-0131">Cell cycle</keyword>
<keyword evidence="1" id="KW-0963">Cytoplasm</keyword>
<dbReference type="InterPro" id="IPR036388">
    <property type="entry name" value="WH-like_DNA-bd_sf"/>
</dbReference>
<dbReference type="InterPro" id="IPR005234">
    <property type="entry name" value="ScpB_csome_segregation"/>
</dbReference>
<organism evidence="5 6">
    <name type="scientific">Citricoccus muralis</name>
    <dbReference type="NCBI Taxonomy" id="169134"/>
    <lineage>
        <taxon>Bacteria</taxon>
        <taxon>Bacillati</taxon>
        <taxon>Actinomycetota</taxon>
        <taxon>Actinomycetes</taxon>
        <taxon>Micrococcales</taxon>
        <taxon>Micrococcaceae</taxon>
        <taxon>Citricoccus</taxon>
    </lineage>
</organism>
<dbReference type="InterPro" id="IPR036390">
    <property type="entry name" value="WH_DNA-bd_sf"/>
</dbReference>
<reference evidence="5 6" key="1">
    <citation type="submission" date="2023-04" db="EMBL/GenBank/DDBJ databases">
        <title>Funneling lignin-derived compounds into biodiesel using alkali-halophilic Citricoccus sp. P2.</title>
        <authorList>
            <person name="Luo C.-B."/>
        </authorList>
    </citation>
    <scope>NUCLEOTIDE SEQUENCE [LARGE SCALE GENOMIC DNA]</scope>
    <source>
        <strain evidence="5 6">P2</strain>
    </source>
</reference>
<dbReference type="Gene3D" id="1.10.10.10">
    <property type="entry name" value="Winged helix-like DNA-binding domain superfamily/Winged helix DNA-binding domain"/>
    <property type="match status" value="2"/>
</dbReference>
<evidence type="ECO:0000256" key="1">
    <source>
        <dbReference type="ARBA" id="ARBA00022490"/>
    </source>
</evidence>
<keyword evidence="2" id="KW-0132">Cell division</keyword>
<gene>
    <name evidence="5" type="primary">scpB</name>
    <name evidence="5" type="ORF">P8192_09165</name>
</gene>
<evidence type="ECO:0000256" key="4">
    <source>
        <dbReference type="ARBA" id="ARBA00023306"/>
    </source>
</evidence>
<accession>A0ABY8H370</accession>
<proteinExistence type="predicted"/>
<dbReference type="PANTHER" id="PTHR34298:SF2">
    <property type="entry name" value="SEGREGATION AND CONDENSATION PROTEIN B"/>
    <property type="match status" value="1"/>
</dbReference>
<protein>
    <submittedName>
        <fullName evidence="5">SMC-Scp complex subunit ScpB</fullName>
    </submittedName>
</protein>
<keyword evidence="6" id="KW-1185">Reference proteome</keyword>
<dbReference type="RefSeq" id="WP_278156439.1">
    <property type="nucleotide sequence ID" value="NZ_CP121252.1"/>
</dbReference>